<reference evidence="7 8" key="1">
    <citation type="submission" date="2014-05" db="EMBL/GenBank/DDBJ databases">
        <title>Draft genome sequence of a rare smut relative, Tilletiaria anomala UBC 951.</title>
        <authorList>
            <consortium name="DOE Joint Genome Institute"/>
            <person name="Toome M."/>
            <person name="Kuo A."/>
            <person name="Henrissat B."/>
            <person name="Lipzen A."/>
            <person name="Tritt A."/>
            <person name="Yoshinaga Y."/>
            <person name="Zane M."/>
            <person name="Barry K."/>
            <person name="Grigoriev I.V."/>
            <person name="Spatafora J.W."/>
            <person name="Aimea M.C."/>
        </authorList>
    </citation>
    <scope>NUCLEOTIDE SEQUENCE [LARGE SCALE GENOMIC DNA]</scope>
    <source>
        <strain evidence="7 8">UBC 951</strain>
    </source>
</reference>
<dbReference type="CDD" id="cd12148">
    <property type="entry name" value="fungal_TF_MHR"/>
    <property type="match status" value="1"/>
</dbReference>
<dbReference type="GO" id="GO:0000981">
    <property type="term" value="F:DNA-binding transcription factor activity, RNA polymerase II-specific"/>
    <property type="evidence" value="ECO:0007669"/>
    <property type="project" value="InterPro"/>
</dbReference>
<dbReference type="GO" id="GO:0005634">
    <property type="term" value="C:nucleus"/>
    <property type="evidence" value="ECO:0007669"/>
    <property type="project" value="UniProtKB-SubCell"/>
</dbReference>
<evidence type="ECO:0000313" key="7">
    <source>
        <dbReference type="EMBL" id="KDN41792.1"/>
    </source>
</evidence>
<keyword evidence="8" id="KW-1185">Reference proteome</keyword>
<comment type="subcellular location">
    <subcellularLocation>
        <location evidence="1">Nucleus</location>
    </subcellularLocation>
</comment>
<dbReference type="RefSeq" id="XP_013241848.1">
    <property type="nucleotide sequence ID" value="XM_013386394.1"/>
</dbReference>
<feature type="region of interest" description="Disordered" evidence="5">
    <location>
        <begin position="810"/>
        <end position="918"/>
    </location>
</feature>
<dbReference type="GO" id="GO:0006351">
    <property type="term" value="P:DNA-templated transcription"/>
    <property type="evidence" value="ECO:0007669"/>
    <property type="project" value="InterPro"/>
</dbReference>
<dbReference type="PANTHER" id="PTHR46910:SF3">
    <property type="entry name" value="HALOTOLERANCE PROTEIN 9-RELATED"/>
    <property type="match status" value="1"/>
</dbReference>
<dbReference type="SUPFAM" id="SSF57701">
    <property type="entry name" value="Zn2/Cys6 DNA-binding domain"/>
    <property type="match status" value="1"/>
</dbReference>
<name>A0A066VJ86_TILAU</name>
<comment type="caution">
    <text evidence="7">The sequence shown here is derived from an EMBL/GenBank/DDBJ whole genome shotgun (WGS) entry which is preliminary data.</text>
</comment>
<dbReference type="HOGENOM" id="CLU_306986_0_0_1"/>
<feature type="domain" description="Zn(2)-C6 fungal-type" evidence="6">
    <location>
        <begin position="228"/>
        <end position="262"/>
    </location>
</feature>
<accession>A0A066VJ86</accession>
<evidence type="ECO:0000256" key="2">
    <source>
        <dbReference type="ARBA" id="ARBA00022723"/>
    </source>
</evidence>
<gene>
    <name evidence="7" type="ORF">K437DRAFT_170756</name>
</gene>
<evidence type="ECO:0000256" key="1">
    <source>
        <dbReference type="ARBA" id="ARBA00004123"/>
    </source>
</evidence>
<dbReference type="InParanoid" id="A0A066VJ86"/>
<dbReference type="Pfam" id="PF04082">
    <property type="entry name" value="Fungal_trans"/>
    <property type="match status" value="1"/>
</dbReference>
<dbReference type="InterPro" id="IPR036864">
    <property type="entry name" value="Zn2-C6_fun-type_DNA-bd_sf"/>
</dbReference>
<dbReference type="Proteomes" id="UP000027361">
    <property type="component" value="Unassembled WGS sequence"/>
</dbReference>
<evidence type="ECO:0000256" key="4">
    <source>
        <dbReference type="ARBA" id="ARBA00023242"/>
    </source>
</evidence>
<dbReference type="EMBL" id="JMSN01000076">
    <property type="protein sequence ID" value="KDN41792.1"/>
    <property type="molecule type" value="Genomic_DNA"/>
</dbReference>
<keyword evidence="3" id="KW-0238">DNA-binding</keyword>
<feature type="compositionally biased region" description="Polar residues" evidence="5">
    <location>
        <begin position="13"/>
        <end position="24"/>
    </location>
</feature>
<feature type="region of interest" description="Disordered" evidence="5">
    <location>
        <begin position="195"/>
        <end position="220"/>
    </location>
</feature>
<dbReference type="GeneID" id="25261821"/>
<dbReference type="PROSITE" id="PS50048">
    <property type="entry name" value="ZN2_CY6_FUNGAL_2"/>
    <property type="match status" value="1"/>
</dbReference>
<dbReference type="GO" id="GO:0003677">
    <property type="term" value="F:DNA binding"/>
    <property type="evidence" value="ECO:0007669"/>
    <property type="project" value="UniProtKB-KW"/>
</dbReference>
<feature type="compositionally biased region" description="Polar residues" evidence="5">
    <location>
        <begin position="201"/>
        <end position="216"/>
    </location>
</feature>
<proteinExistence type="predicted"/>
<dbReference type="InterPro" id="IPR007219">
    <property type="entry name" value="XnlR_reg_dom"/>
</dbReference>
<dbReference type="InterPro" id="IPR050987">
    <property type="entry name" value="AtrR-like"/>
</dbReference>
<dbReference type="Pfam" id="PF00172">
    <property type="entry name" value="Zn_clus"/>
    <property type="match status" value="1"/>
</dbReference>
<dbReference type="PANTHER" id="PTHR46910">
    <property type="entry name" value="TRANSCRIPTION FACTOR PDR1"/>
    <property type="match status" value="1"/>
</dbReference>
<dbReference type="GO" id="GO:0008270">
    <property type="term" value="F:zinc ion binding"/>
    <property type="evidence" value="ECO:0007669"/>
    <property type="project" value="InterPro"/>
</dbReference>
<dbReference type="AlphaFoldDB" id="A0A066VJ86"/>
<dbReference type="OrthoDB" id="1708823at2759"/>
<feature type="compositionally biased region" description="Low complexity" evidence="5">
    <location>
        <begin position="885"/>
        <end position="898"/>
    </location>
</feature>
<feature type="region of interest" description="Disordered" evidence="5">
    <location>
        <begin position="1"/>
        <end position="78"/>
    </location>
</feature>
<dbReference type="PROSITE" id="PS00463">
    <property type="entry name" value="ZN2_CY6_FUNGAL_1"/>
    <property type="match status" value="1"/>
</dbReference>
<dbReference type="InterPro" id="IPR001138">
    <property type="entry name" value="Zn2Cys6_DnaBD"/>
</dbReference>
<feature type="region of interest" description="Disordered" evidence="5">
    <location>
        <begin position="129"/>
        <end position="178"/>
    </location>
</feature>
<feature type="compositionally biased region" description="Low complexity" evidence="5">
    <location>
        <begin position="60"/>
        <end position="71"/>
    </location>
</feature>
<feature type="compositionally biased region" description="Low complexity" evidence="5">
    <location>
        <begin position="166"/>
        <end position="178"/>
    </location>
</feature>
<organism evidence="7 8">
    <name type="scientific">Tilletiaria anomala (strain ATCC 24038 / CBS 436.72 / UBC 951)</name>
    <dbReference type="NCBI Taxonomy" id="1037660"/>
    <lineage>
        <taxon>Eukaryota</taxon>
        <taxon>Fungi</taxon>
        <taxon>Dikarya</taxon>
        <taxon>Basidiomycota</taxon>
        <taxon>Ustilaginomycotina</taxon>
        <taxon>Exobasidiomycetes</taxon>
        <taxon>Georgefischeriales</taxon>
        <taxon>Tilletiariaceae</taxon>
        <taxon>Tilletiaria</taxon>
    </lineage>
</organism>
<protein>
    <recommendedName>
        <fullName evidence="6">Zn(2)-C6 fungal-type domain-containing protein</fullName>
    </recommendedName>
</protein>
<feature type="compositionally biased region" description="Polar residues" evidence="5">
    <location>
        <begin position="822"/>
        <end position="849"/>
    </location>
</feature>
<dbReference type="Gene3D" id="4.10.240.10">
    <property type="entry name" value="Zn(2)-C6 fungal-type DNA-binding domain"/>
    <property type="match status" value="1"/>
</dbReference>
<evidence type="ECO:0000256" key="3">
    <source>
        <dbReference type="ARBA" id="ARBA00023125"/>
    </source>
</evidence>
<sequence length="964" mass="101649">MYGQAHHRPDTAGSVSSLPRNQQQSASAGASTAPPPPPAAGWTGPDASQRHPHLHHNPHLHQNPHGSEPYYPAIPPAPAPAPHGIMQAGIAVPVSTQHPYGGTASASAATPSKDSFSDELQVVMQLGGEAASPQTAAHGAPSRKRKSGGDSGGSTKEGGGREAGRGPRASGANSAAQTANGNVAATAALTAGTVGIDSENEGSPNTHLGGSGNKQSRPGKVRKVVVTSCDACRARKLRCNAKELPLGEACSNCVKSKAACSFDYCADTTGGTIRLRNRVAELDAGAAIVATGGLAQLASLAGTGGHASTGGGGVGGGGGAGSRGVGEFRNGPTWHSGFGADVEAFRYANEDPSSWSIPLVITAPQTGMQATYALQGVVDTLLARFFEQGTLATMIMFKDDVMSRYTAQQQAAATAATGMLPPAEQQHPEGPLPAFLILAMLACAAVSSVTSEPELIEWGKTVGWHLALRGVQRRLATEGVPDLDLLQAIVLVSACWCGDNPNSQERIALFETAFRLAYDMNLTSSLDTNRLALDIKAKRIVIFWVLYALDKAMAIITRRPVQLDSELHSIPRLSLTDVVRARAKGTPRALAPDPRANNEDVWTCRLLEAFVSLCAVFEKTRLPMIERRAMQSLTFRAMQNQISSVEGELEDWCQNHGELLSTATCEGQVFQGIAEGLVVILHVAQLQLYSPTLRYESRQASKVPMKFSDSNSKALTACIESSWHLIQQPESRFALAGGSADRPSMGTLASTITTLGVVRATQFLRFLSTTWADWRQGYGMHDCLPRASVDTQQNLVAAAAAADGQHVDPALQAQQEKEEQQPTSQQRVTSTDKGTGASGRSNRATNTPHSEPWGAPPPAPSTTAGGRRGRKQVPAPLDFASPQNSTSSSSDTSAATDQQAKDGANVKFTHMQPTPTTPARFLFEMPRTASLNGWMGSMPGAMGAMMTPLRPDFLGGLDLNIPWE</sequence>
<evidence type="ECO:0000256" key="5">
    <source>
        <dbReference type="SAM" id="MobiDB-lite"/>
    </source>
</evidence>
<evidence type="ECO:0000313" key="8">
    <source>
        <dbReference type="Proteomes" id="UP000027361"/>
    </source>
</evidence>
<dbReference type="CDD" id="cd00067">
    <property type="entry name" value="GAL4"/>
    <property type="match status" value="1"/>
</dbReference>
<evidence type="ECO:0000259" key="6">
    <source>
        <dbReference type="PROSITE" id="PS50048"/>
    </source>
</evidence>
<dbReference type="SMART" id="SM00066">
    <property type="entry name" value="GAL4"/>
    <property type="match status" value="1"/>
</dbReference>
<feature type="compositionally biased region" description="Basic residues" evidence="5">
    <location>
        <begin position="50"/>
        <end position="59"/>
    </location>
</feature>
<keyword evidence="2" id="KW-0479">Metal-binding</keyword>
<keyword evidence="4" id="KW-0539">Nucleus</keyword>